<dbReference type="KEGG" id="pkc:PKB_4377"/>
<dbReference type="InterPro" id="IPR050595">
    <property type="entry name" value="Bact_response_regulator"/>
</dbReference>
<reference evidence="4 5" key="2">
    <citation type="submission" date="2014-05" db="EMBL/GenBank/DDBJ databases">
        <title>Genome sequence of the 3-chlorobenzoate degrading bacterium Pseudomonas knackmussii B13 shows multiple evidence for horizontal gene transfer.</title>
        <authorList>
            <person name="Miyazaki R."/>
            <person name="Bertelli C."/>
            <person name="Falquet L."/>
            <person name="Robinson-Rechavi M."/>
            <person name="Gharib W."/>
            <person name="Roy S."/>
            <person name="Van der Meer J.R."/>
        </authorList>
    </citation>
    <scope>NUCLEOTIDE SEQUENCE [LARGE SCALE GENOMIC DNA]</scope>
    <source>
        <strain evidence="4 5">B13</strain>
    </source>
</reference>
<dbReference type="PANTHER" id="PTHR44591">
    <property type="entry name" value="STRESS RESPONSE REGULATOR PROTEIN 1"/>
    <property type="match status" value="1"/>
</dbReference>
<keyword evidence="5" id="KW-1185">Reference proteome</keyword>
<feature type="domain" description="Response regulatory" evidence="3">
    <location>
        <begin position="11"/>
        <end position="125"/>
    </location>
</feature>
<dbReference type="EMBL" id="HG322950">
    <property type="protein sequence ID" value="CDF85702.1"/>
    <property type="molecule type" value="Genomic_DNA"/>
</dbReference>
<dbReference type="Proteomes" id="UP000025241">
    <property type="component" value="Chromosome I"/>
</dbReference>
<proteinExistence type="predicted"/>
<dbReference type="Gene3D" id="3.40.50.2300">
    <property type="match status" value="1"/>
</dbReference>
<sequence>MQNTQMRNKAVIAVVDDDESLRTALEGLLRATGYLALTYGGAREFLDSEGPELAGCLISDIQMPGMCGVELYEVLRSRGLELPVIFMTAYPGEKPRINTEMPGVIACLPKPFEADQLLDCIETALLPKP</sequence>
<gene>
    <name evidence="4" type="ORF">PKB_4377</name>
</gene>
<accession>A0A024HMF0</accession>
<name>A0A024HMF0_PSEKB</name>
<evidence type="ECO:0000259" key="3">
    <source>
        <dbReference type="PROSITE" id="PS50110"/>
    </source>
</evidence>
<evidence type="ECO:0000256" key="1">
    <source>
        <dbReference type="ARBA" id="ARBA00022553"/>
    </source>
</evidence>
<dbReference type="eggNOG" id="COG4566">
    <property type="taxonomic scope" value="Bacteria"/>
</dbReference>
<keyword evidence="1 2" id="KW-0597">Phosphoprotein</keyword>
<dbReference type="PANTHER" id="PTHR44591:SF25">
    <property type="entry name" value="CHEMOTAXIS TWO-COMPONENT RESPONSE REGULATOR"/>
    <property type="match status" value="1"/>
</dbReference>
<dbReference type="PROSITE" id="PS50110">
    <property type="entry name" value="RESPONSE_REGULATORY"/>
    <property type="match status" value="1"/>
</dbReference>
<dbReference type="InterPro" id="IPR001789">
    <property type="entry name" value="Sig_transdc_resp-reg_receiver"/>
</dbReference>
<organism evidence="4 5">
    <name type="scientific">Pseudomonas knackmussii (strain DSM 6978 / CCUG 54928 / LMG 23759 / B13)</name>
    <dbReference type="NCBI Taxonomy" id="1301098"/>
    <lineage>
        <taxon>Bacteria</taxon>
        <taxon>Pseudomonadati</taxon>
        <taxon>Pseudomonadota</taxon>
        <taxon>Gammaproteobacteria</taxon>
        <taxon>Pseudomonadales</taxon>
        <taxon>Pseudomonadaceae</taxon>
        <taxon>Pseudomonas</taxon>
    </lineage>
</organism>
<dbReference type="InterPro" id="IPR011006">
    <property type="entry name" value="CheY-like_superfamily"/>
</dbReference>
<evidence type="ECO:0000256" key="2">
    <source>
        <dbReference type="PROSITE-ProRule" id="PRU00169"/>
    </source>
</evidence>
<protein>
    <recommendedName>
        <fullName evidence="3">Response regulatory domain-containing protein</fullName>
    </recommendedName>
</protein>
<evidence type="ECO:0000313" key="4">
    <source>
        <dbReference type="EMBL" id="CDF85702.1"/>
    </source>
</evidence>
<dbReference type="STRING" id="1301098.PKB_4377"/>
<dbReference type="AlphaFoldDB" id="A0A024HMF0"/>
<dbReference type="SUPFAM" id="SSF52172">
    <property type="entry name" value="CheY-like"/>
    <property type="match status" value="1"/>
</dbReference>
<dbReference type="GO" id="GO:0000160">
    <property type="term" value="P:phosphorelay signal transduction system"/>
    <property type="evidence" value="ECO:0007669"/>
    <property type="project" value="InterPro"/>
</dbReference>
<reference evidence="4 5" key="1">
    <citation type="submission" date="2013-03" db="EMBL/GenBank/DDBJ databases">
        <authorList>
            <person name="Linke B."/>
        </authorList>
    </citation>
    <scope>NUCLEOTIDE SEQUENCE [LARGE SCALE GENOMIC DNA]</scope>
    <source>
        <strain evidence="4 5">B13</strain>
    </source>
</reference>
<dbReference type="Pfam" id="PF00072">
    <property type="entry name" value="Response_reg"/>
    <property type="match status" value="1"/>
</dbReference>
<evidence type="ECO:0000313" key="5">
    <source>
        <dbReference type="Proteomes" id="UP000025241"/>
    </source>
</evidence>
<dbReference type="HOGENOM" id="CLU_000445_69_8_6"/>
<feature type="modified residue" description="4-aspartylphosphate" evidence="2">
    <location>
        <position position="60"/>
    </location>
</feature>
<dbReference type="SMART" id="SM00448">
    <property type="entry name" value="REC"/>
    <property type="match status" value="1"/>
</dbReference>
<dbReference type="PATRIC" id="fig|1301098.3.peg.4382"/>